<reference evidence="2 3" key="1">
    <citation type="submission" date="2016-10" db="EMBL/GenBank/DDBJ databases">
        <authorList>
            <person name="de Groot N.N."/>
        </authorList>
    </citation>
    <scope>NUCLEOTIDE SEQUENCE [LARGE SCALE GENOMIC DNA]</scope>
    <source>
        <strain evidence="2 3">DSM 14045</strain>
    </source>
</reference>
<protein>
    <recommendedName>
        <fullName evidence="4">DUF1836 domain-containing protein</fullName>
    </recommendedName>
</protein>
<sequence>MNDMNIKDFLKELLDTLHSMDYVKSQEVPNINLYMDQVTTFMETQLANVKRHEDDKILTKTMINNYAKNDLLPPPEKKKYSKEHVLTLLFIYYFKNILSINDIKSVLNPITDKYFGGDSKNFNMESIYNEVFNLEHEESKKFLKDVGKKYMIATDTFMDFPEEDRDFLQQFSFICLLSYDVYLKKMIIENTIDKINATYSTDSDSTKKKKDKDKKDKKNKEKKKSQ</sequence>
<evidence type="ECO:0000313" key="2">
    <source>
        <dbReference type="EMBL" id="SDY36371.1"/>
    </source>
</evidence>
<keyword evidence="3" id="KW-1185">Reference proteome</keyword>
<dbReference type="PANTHER" id="PTHR40056">
    <property type="entry name" value="HYPOTHETICAL CYTOSOLIC PROTEIN"/>
    <property type="match status" value="1"/>
</dbReference>
<evidence type="ECO:0000313" key="3">
    <source>
        <dbReference type="Proteomes" id="UP000183918"/>
    </source>
</evidence>
<dbReference type="STRING" id="1122142.SAMN02910414_01376"/>
<evidence type="ECO:0008006" key="4">
    <source>
        <dbReference type="Google" id="ProtNLM"/>
    </source>
</evidence>
<organism evidence="2 3">
    <name type="scientific">Lachnobacterium bovis DSM 14045</name>
    <dbReference type="NCBI Taxonomy" id="1122142"/>
    <lineage>
        <taxon>Bacteria</taxon>
        <taxon>Bacillati</taxon>
        <taxon>Bacillota</taxon>
        <taxon>Clostridia</taxon>
        <taxon>Lachnospirales</taxon>
        <taxon>Lachnospiraceae</taxon>
        <taxon>Lachnobacterium</taxon>
    </lineage>
</organism>
<evidence type="ECO:0000256" key="1">
    <source>
        <dbReference type="SAM" id="MobiDB-lite"/>
    </source>
</evidence>
<accession>A0A1H3J8U2</accession>
<feature type="region of interest" description="Disordered" evidence="1">
    <location>
        <begin position="199"/>
        <end position="226"/>
    </location>
</feature>
<dbReference type="EMBL" id="FNPG01000015">
    <property type="protein sequence ID" value="SDY36371.1"/>
    <property type="molecule type" value="Genomic_DNA"/>
</dbReference>
<name>A0A1H3J8U2_9FIRM</name>
<dbReference type="PANTHER" id="PTHR40056:SF1">
    <property type="entry name" value="DUF1836 DOMAIN-CONTAINING PROTEIN"/>
    <property type="match status" value="1"/>
</dbReference>
<dbReference type="InterPro" id="IPR014975">
    <property type="entry name" value="DUF1836"/>
</dbReference>
<dbReference type="eggNOG" id="COG0789">
    <property type="taxonomic scope" value="Bacteria"/>
</dbReference>
<dbReference type="Pfam" id="PF08876">
    <property type="entry name" value="DUF1836"/>
    <property type="match status" value="1"/>
</dbReference>
<dbReference type="AlphaFoldDB" id="A0A1H3J8U2"/>
<dbReference type="Proteomes" id="UP000183918">
    <property type="component" value="Unassembled WGS sequence"/>
</dbReference>
<gene>
    <name evidence="2" type="ORF">SAMN02910414_01376</name>
</gene>
<proteinExistence type="predicted"/>